<evidence type="ECO:0000256" key="8">
    <source>
        <dbReference type="ARBA" id="ARBA00047984"/>
    </source>
</evidence>
<dbReference type="InterPro" id="IPR014014">
    <property type="entry name" value="RNA_helicase_DEAD_Q_motif"/>
</dbReference>
<evidence type="ECO:0000256" key="7">
    <source>
        <dbReference type="ARBA" id="ARBA00038041"/>
    </source>
</evidence>
<dbReference type="CDD" id="cd18787">
    <property type="entry name" value="SF2_C_DEAD"/>
    <property type="match status" value="1"/>
</dbReference>
<evidence type="ECO:0000313" key="15">
    <source>
        <dbReference type="Proteomes" id="UP001497457"/>
    </source>
</evidence>
<proteinExistence type="inferred from homology"/>
<dbReference type="InterPro" id="IPR001650">
    <property type="entry name" value="Helicase_C-like"/>
</dbReference>
<dbReference type="EMBL" id="OZ075123">
    <property type="protein sequence ID" value="CAL4918823.1"/>
    <property type="molecule type" value="Genomic_DNA"/>
</dbReference>
<keyword evidence="15" id="KW-1185">Reference proteome</keyword>
<dbReference type="AlphaFoldDB" id="A0ABC8X628"/>
<dbReference type="Pfam" id="PF00271">
    <property type="entry name" value="Helicase_C"/>
    <property type="match status" value="1"/>
</dbReference>
<keyword evidence="2" id="KW-0547">Nucleotide-binding</keyword>
<dbReference type="Proteomes" id="UP001497457">
    <property type="component" value="Chromosome 13rd"/>
</dbReference>
<evidence type="ECO:0000259" key="12">
    <source>
        <dbReference type="PROSITE" id="PS51194"/>
    </source>
</evidence>
<feature type="domain" description="DEAD-box RNA helicase Q" evidence="13">
    <location>
        <begin position="50"/>
        <end position="78"/>
    </location>
</feature>
<evidence type="ECO:0000256" key="10">
    <source>
        <dbReference type="SAM" id="MobiDB-lite"/>
    </source>
</evidence>
<dbReference type="GO" id="GO:0016787">
    <property type="term" value="F:hydrolase activity"/>
    <property type="evidence" value="ECO:0007669"/>
    <property type="project" value="UniProtKB-KW"/>
</dbReference>
<comment type="similarity">
    <text evidence="7">Belongs to the DEAD box helicase family. DDX56/DBP9 subfamily.</text>
</comment>
<evidence type="ECO:0000313" key="14">
    <source>
        <dbReference type="EMBL" id="CAL4918823.1"/>
    </source>
</evidence>
<dbReference type="SMART" id="SM00490">
    <property type="entry name" value="HELICc"/>
    <property type="match status" value="1"/>
</dbReference>
<dbReference type="SMART" id="SM00487">
    <property type="entry name" value="DEXDc"/>
    <property type="match status" value="1"/>
</dbReference>
<keyword evidence="3" id="KW-0378">Hydrolase</keyword>
<protein>
    <recommendedName>
        <fullName evidence="1">RNA helicase</fullName>
        <ecNumber evidence="1">3.6.4.13</ecNumber>
    </recommendedName>
</protein>
<dbReference type="GO" id="GO:0005524">
    <property type="term" value="F:ATP binding"/>
    <property type="evidence" value="ECO:0007669"/>
    <property type="project" value="UniProtKB-KW"/>
</dbReference>
<dbReference type="SUPFAM" id="SSF52540">
    <property type="entry name" value="P-loop containing nucleoside triphosphate hydrolases"/>
    <property type="match status" value="2"/>
</dbReference>
<evidence type="ECO:0000256" key="3">
    <source>
        <dbReference type="ARBA" id="ARBA00022801"/>
    </source>
</evidence>
<dbReference type="GO" id="GO:0003723">
    <property type="term" value="F:RNA binding"/>
    <property type="evidence" value="ECO:0007669"/>
    <property type="project" value="UniProtKB-KW"/>
</dbReference>
<accession>A0ABC8X628</accession>
<feature type="short sequence motif" description="Q motif" evidence="9">
    <location>
        <begin position="50"/>
        <end position="78"/>
    </location>
</feature>
<dbReference type="PROSITE" id="PS51194">
    <property type="entry name" value="HELICASE_CTER"/>
    <property type="match status" value="1"/>
</dbReference>
<keyword evidence="6" id="KW-0694">RNA-binding</keyword>
<organism evidence="14 15">
    <name type="scientific">Urochloa decumbens</name>
    <dbReference type="NCBI Taxonomy" id="240449"/>
    <lineage>
        <taxon>Eukaryota</taxon>
        <taxon>Viridiplantae</taxon>
        <taxon>Streptophyta</taxon>
        <taxon>Embryophyta</taxon>
        <taxon>Tracheophyta</taxon>
        <taxon>Spermatophyta</taxon>
        <taxon>Magnoliopsida</taxon>
        <taxon>Liliopsida</taxon>
        <taxon>Poales</taxon>
        <taxon>Poaceae</taxon>
        <taxon>PACMAD clade</taxon>
        <taxon>Panicoideae</taxon>
        <taxon>Panicodae</taxon>
        <taxon>Paniceae</taxon>
        <taxon>Melinidinae</taxon>
        <taxon>Urochloa</taxon>
    </lineage>
</organism>
<gene>
    <name evidence="14" type="ORF">URODEC1_LOCUS19408</name>
</gene>
<dbReference type="InterPro" id="IPR011545">
    <property type="entry name" value="DEAD/DEAH_box_helicase_dom"/>
</dbReference>
<feature type="compositionally biased region" description="Basic and acidic residues" evidence="10">
    <location>
        <begin position="612"/>
        <end position="629"/>
    </location>
</feature>
<evidence type="ECO:0000256" key="1">
    <source>
        <dbReference type="ARBA" id="ARBA00012552"/>
    </source>
</evidence>
<sequence length="629" mass="70406">MPRAKPTPEMEEEAEEVRQEVEGTGEVEGSPDAGEGGGEEEGKEEEEKEVSFDELGLDEQLKRALRKKGIAKATPIQKEAIPLILEGKDVVAKAKTGSGKTFAYLLPLLHELLKLSSEGRIRKPAPNAFILVPTRELCQQVYNEASSLLEFCTSKLKVVQVTASMSDKDITVALSGPPNILVSTPACVATCISKGIMCGPSIKESLSMMILDEADLLLSYRCEDDLKALIPHIPRSCQSILMSATSSPDVDKLTKLLLHNPFILTLTEVGRAKDDVIPKNVQQFWISCDAKDKMLHILALLKFELIQKKVLIFVNSIDAAFRLRLFLEKFGIRSAVLNAELPQNSRLHIIEAFNARLFDYLIATDDAKTKEEKQTDKENKKESRVSRKHLQQTLDAEFGVVRGIDFKNVFTVVNFDMPPDPAGYVHRIGRTGRANKTGASISLVSAEENSTFEEIEHMLQEVEKKDTDCISPFPLLTKDAVESLRYRAQDVARSVTTRDIQEARRQDIKNEILNSEKLKSHFEENPRDLDLLKHDKLLSSKEIPAHLRDVPDYLIDPKTKEASNAVKLSRAAMGIDKPQRRKRQGFKGGSGKSRDPLRTFSAEGKSRRRGRKDREGEPDRRKKSKKAES</sequence>
<feature type="compositionally biased region" description="Acidic residues" evidence="10">
    <location>
        <begin position="37"/>
        <end position="48"/>
    </location>
</feature>
<dbReference type="CDD" id="cd17961">
    <property type="entry name" value="DEADc_DDX56"/>
    <property type="match status" value="1"/>
</dbReference>
<comment type="catalytic activity">
    <reaction evidence="8">
        <text>ATP + H2O = ADP + phosphate + H(+)</text>
        <dbReference type="Rhea" id="RHEA:13065"/>
        <dbReference type="ChEBI" id="CHEBI:15377"/>
        <dbReference type="ChEBI" id="CHEBI:15378"/>
        <dbReference type="ChEBI" id="CHEBI:30616"/>
        <dbReference type="ChEBI" id="CHEBI:43474"/>
        <dbReference type="ChEBI" id="CHEBI:456216"/>
        <dbReference type="EC" id="3.6.4.13"/>
    </reaction>
</comment>
<keyword evidence="4" id="KW-0347">Helicase</keyword>
<dbReference type="PANTHER" id="PTHR47959">
    <property type="entry name" value="ATP-DEPENDENT RNA HELICASE RHLE-RELATED"/>
    <property type="match status" value="1"/>
</dbReference>
<dbReference type="Pfam" id="PF00270">
    <property type="entry name" value="DEAD"/>
    <property type="match status" value="1"/>
</dbReference>
<dbReference type="PROSITE" id="PS51195">
    <property type="entry name" value="Q_MOTIF"/>
    <property type="match status" value="1"/>
</dbReference>
<dbReference type="InterPro" id="IPR014001">
    <property type="entry name" value="Helicase_ATP-bd"/>
</dbReference>
<feature type="domain" description="Helicase ATP-binding" evidence="11">
    <location>
        <begin position="81"/>
        <end position="264"/>
    </location>
</feature>
<evidence type="ECO:0000256" key="5">
    <source>
        <dbReference type="ARBA" id="ARBA00022840"/>
    </source>
</evidence>
<name>A0ABC8X628_9POAL</name>
<feature type="region of interest" description="Disordered" evidence="10">
    <location>
        <begin position="565"/>
        <end position="629"/>
    </location>
</feature>
<dbReference type="PANTHER" id="PTHR47959:SF21">
    <property type="entry name" value="DEAD-BOX HELICASE 56"/>
    <property type="match status" value="1"/>
</dbReference>
<keyword evidence="5" id="KW-0067">ATP-binding</keyword>
<feature type="region of interest" description="Disordered" evidence="10">
    <location>
        <begin position="1"/>
        <end position="54"/>
    </location>
</feature>
<evidence type="ECO:0000259" key="11">
    <source>
        <dbReference type="PROSITE" id="PS51192"/>
    </source>
</evidence>
<dbReference type="GO" id="GO:0003724">
    <property type="term" value="F:RNA helicase activity"/>
    <property type="evidence" value="ECO:0007669"/>
    <property type="project" value="UniProtKB-EC"/>
</dbReference>
<dbReference type="InterPro" id="IPR027417">
    <property type="entry name" value="P-loop_NTPase"/>
</dbReference>
<dbReference type="InterPro" id="IPR050079">
    <property type="entry name" value="DEAD_box_RNA_helicase"/>
</dbReference>
<reference evidence="14" key="1">
    <citation type="submission" date="2024-10" db="EMBL/GenBank/DDBJ databases">
        <authorList>
            <person name="Ryan C."/>
        </authorList>
    </citation>
    <scope>NUCLEOTIDE SEQUENCE [LARGE SCALE GENOMIC DNA]</scope>
</reference>
<dbReference type="Gene3D" id="3.40.50.300">
    <property type="entry name" value="P-loop containing nucleotide triphosphate hydrolases"/>
    <property type="match status" value="2"/>
</dbReference>
<evidence type="ECO:0000256" key="2">
    <source>
        <dbReference type="ARBA" id="ARBA00022741"/>
    </source>
</evidence>
<dbReference type="EC" id="3.6.4.13" evidence="1"/>
<evidence type="ECO:0000256" key="4">
    <source>
        <dbReference type="ARBA" id="ARBA00022806"/>
    </source>
</evidence>
<dbReference type="PROSITE" id="PS51192">
    <property type="entry name" value="HELICASE_ATP_BIND_1"/>
    <property type="match status" value="1"/>
</dbReference>
<evidence type="ECO:0000256" key="6">
    <source>
        <dbReference type="ARBA" id="ARBA00022884"/>
    </source>
</evidence>
<evidence type="ECO:0000259" key="13">
    <source>
        <dbReference type="PROSITE" id="PS51195"/>
    </source>
</evidence>
<evidence type="ECO:0000256" key="9">
    <source>
        <dbReference type="PROSITE-ProRule" id="PRU00552"/>
    </source>
</evidence>
<feature type="domain" description="Helicase C-terminal" evidence="12">
    <location>
        <begin position="300"/>
        <end position="481"/>
    </location>
</feature>